<evidence type="ECO:0000313" key="3">
    <source>
        <dbReference type="Proteomes" id="UP000182660"/>
    </source>
</evidence>
<dbReference type="Proteomes" id="UP000183794">
    <property type="component" value="Unassembled WGS sequence"/>
</dbReference>
<name>A0A1K9YLS2_9GAMM</name>
<dbReference type="Proteomes" id="UP000182660">
    <property type="component" value="Unassembled WGS sequence"/>
</dbReference>
<organism evidence="2 4">
    <name type="scientific">Moritella viscosa</name>
    <dbReference type="NCBI Taxonomy" id="80854"/>
    <lineage>
        <taxon>Bacteria</taxon>
        <taxon>Pseudomonadati</taxon>
        <taxon>Pseudomonadota</taxon>
        <taxon>Gammaproteobacteria</taxon>
        <taxon>Alteromonadales</taxon>
        <taxon>Moritellaceae</taxon>
        <taxon>Moritella</taxon>
    </lineage>
</organism>
<evidence type="ECO:0000313" key="2">
    <source>
        <dbReference type="EMBL" id="SGY82373.1"/>
    </source>
</evidence>
<dbReference type="EMBL" id="FPLJ01000005">
    <property type="protein sequence ID" value="SGY81987.1"/>
    <property type="molecule type" value="Genomic_DNA"/>
</dbReference>
<protein>
    <submittedName>
        <fullName evidence="2">RNA polymerase sigma factor</fullName>
    </submittedName>
</protein>
<reference evidence="2 4" key="2">
    <citation type="submission" date="2016-11" db="EMBL/GenBank/DDBJ databases">
        <authorList>
            <person name="Jaros S."/>
            <person name="Januszkiewicz K."/>
            <person name="Wedrychowicz H."/>
        </authorList>
    </citation>
    <scope>NUCLEOTIDE SEQUENCE [LARGE SCALE GENOMIC DNA]</scope>
    <source>
        <strain evidence="2">NVI 5450</strain>
    </source>
</reference>
<accession>A0A1K9YLS2</accession>
<sequence>MIFYESFKTAFGEQAIDTPQLTARLKEKGYADISWKMSHAMHRLVTKSEGFSYTDAYHSALNNGETGSKFRTLDNELYHLSQWLLQAYQLSAVPEYIAVAHIDSMGVSQARNLIKYRVIAGMYSTQRQALERVVTYVAESPNNHTAILHDLDNLGFLIYRELFNI</sequence>
<dbReference type="EMBL" id="FPLD01000005">
    <property type="protein sequence ID" value="SGY82373.1"/>
    <property type="molecule type" value="Genomic_DNA"/>
</dbReference>
<gene>
    <name evidence="1" type="ORF">MT2528_0161</name>
    <name evidence="2" type="ORF">NVI5450_0146</name>
</gene>
<evidence type="ECO:0000313" key="1">
    <source>
        <dbReference type="EMBL" id="SGY81987.1"/>
    </source>
</evidence>
<reference evidence="1 3" key="1">
    <citation type="submission" date="2016-11" db="EMBL/GenBank/DDBJ databases">
        <authorList>
            <person name="Klemetsen T."/>
        </authorList>
    </citation>
    <scope>NUCLEOTIDE SEQUENCE [LARGE SCALE GENOMIC DNA]</scope>
    <source>
        <strain evidence="1">MT 2528</strain>
    </source>
</reference>
<dbReference type="AlphaFoldDB" id="A0A1K9YLS2"/>
<keyword evidence="3" id="KW-1185">Reference proteome</keyword>
<evidence type="ECO:0000313" key="4">
    <source>
        <dbReference type="Proteomes" id="UP000183794"/>
    </source>
</evidence>
<proteinExistence type="predicted"/>